<dbReference type="PANTHER" id="PTHR30270:SF0">
    <property type="entry name" value="THIAMINE-MONOPHOSPHATE KINASE"/>
    <property type="match status" value="1"/>
</dbReference>
<feature type="non-terminal residue" evidence="3">
    <location>
        <position position="77"/>
    </location>
</feature>
<accession>A0A382QIC8</accession>
<evidence type="ECO:0000313" key="3">
    <source>
        <dbReference type="EMBL" id="SVC85283.1"/>
    </source>
</evidence>
<dbReference type="PANTHER" id="PTHR30270">
    <property type="entry name" value="THIAMINE-MONOPHOSPHATE KINASE"/>
    <property type="match status" value="1"/>
</dbReference>
<gene>
    <name evidence="3" type="ORF">METZ01_LOCUS338137</name>
</gene>
<dbReference type="EMBL" id="UINC01114754">
    <property type="protein sequence ID" value="SVC85283.1"/>
    <property type="molecule type" value="Genomic_DNA"/>
</dbReference>
<dbReference type="Gene3D" id="3.30.1330.10">
    <property type="entry name" value="PurM-like, N-terminal domain"/>
    <property type="match status" value="1"/>
</dbReference>
<keyword evidence="1" id="KW-0812">Transmembrane</keyword>
<reference evidence="3" key="1">
    <citation type="submission" date="2018-05" db="EMBL/GenBank/DDBJ databases">
        <authorList>
            <person name="Lanie J.A."/>
            <person name="Ng W.-L."/>
            <person name="Kazmierczak K.M."/>
            <person name="Andrzejewski T.M."/>
            <person name="Davidsen T.M."/>
            <person name="Wayne K.J."/>
            <person name="Tettelin H."/>
            <person name="Glass J.I."/>
            <person name="Rusch D."/>
            <person name="Podicherti R."/>
            <person name="Tsui H.-C.T."/>
            <person name="Winkler M.E."/>
        </authorList>
    </citation>
    <scope>NUCLEOTIDE SEQUENCE</scope>
</reference>
<proteinExistence type="predicted"/>
<feature type="transmembrane region" description="Helical" evidence="1">
    <location>
        <begin position="12"/>
        <end position="34"/>
    </location>
</feature>
<protein>
    <recommendedName>
        <fullName evidence="2">PurM-like N-terminal domain-containing protein</fullName>
    </recommendedName>
</protein>
<keyword evidence="1" id="KW-1133">Transmembrane helix</keyword>
<name>A0A382QIC8_9ZZZZ</name>
<dbReference type="InterPro" id="IPR016188">
    <property type="entry name" value="PurM-like_N"/>
</dbReference>
<dbReference type="GO" id="GO:0009228">
    <property type="term" value="P:thiamine biosynthetic process"/>
    <property type="evidence" value="ECO:0007669"/>
    <property type="project" value="InterPro"/>
</dbReference>
<dbReference type="InterPro" id="IPR006283">
    <property type="entry name" value="ThiL-like"/>
</dbReference>
<feature type="domain" description="PurM-like N-terminal" evidence="2">
    <location>
        <begin position="1"/>
        <end position="73"/>
    </location>
</feature>
<feature type="non-terminal residue" evidence="3">
    <location>
        <position position="1"/>
    </location>
</feature>
<dbReference type="GO" id="GO:0009030">
    <property type="term" value="F:thiamine-phosphate kinase activity"/>
    <property type="evidence" value="ECO:0007669"/>
    <property type="project" value="InterPro"/>
</dbReference>
<dbReference type="AlphaFoldDB" id="A0A382QIC8"/>
<sequence>VHFLKSMQPDLIAYRAVAIALSDIAAMGGIPIAYNLSLTIPRANSTWMSVFKKGLQKISKEYQIVLTGGDLCKGSLQ</sequence>
<dbReference type="SUPFAM" id="SSF55326">
    <property type="entry name" value="PurM N-terminal domain-like"/>
    <property type="match status" value="1"/>
</dbReference>
<evidence type="ECO:0000256" key="1">
    <source>
        <dbReference type="SAM" id="Phobius"/>
    </source>
</evidence>
<keyword evidence="1" id="KW-0472">Membrane</keyword>
<dbReference type="Pfam" id="PF00586">
    <property type="entry name" value="AIRS"/>
    <property type="match status" value="1"/>
</dbReference>
<evidence type="ECO:0000259" key="2">
    <source>
        <dbReference type="Pfam" id="PF00586"/>
    </source>
</evidence>
<organism evidence="3">
    <name type="scientific">marine metagenome</name>
    <dbReference type="NCBI Taxonomy" id="408172"/>
    <lineage>
        <taxon>unclassified sequences</taxon>
        <taxon>metagenomes</taxon>
        <taxon>ecological metagenomes</taxon>
    </lineage>
</organism>
<dbReference type="InterPro" id="IPR036921">
    <property type="entry name" value="PurM-like_N_sf"/>
</dbReference>